<dbReference type="Proteomes" id="UP000316775">
    <property type="component" value="Unassembled WGS sequence"/>
</dbReference>
<name>A0A4Y4AVE6_9FLAO</name>
<keyword evidence="1" id="KW-0472">Membrane</keyword>
<dbReference type="AlphaFoldDB" id="A0A4Y4AVE6"/>
<reference evidence="2 3" key="1">
    <citation type="submission" date="2019-06" db="EMBL/GenBank/DDBJ databases">
        <title>Whole genome shotgun sequence of Flavobacterium flevense NBRC 14960.</title>
        <authorList>
            <person name="Hosoyama A."/>
            <person name="Uohara A."/>
            <person name="Ohji S."/>
            <person name="Ichikawa N."/>
        </authorList>
    </citation>
    <scope>NUCLEOTIDE SEQUENCE [LARGE SCALE GENOMIC DNA]</scope>
    <source>
        <strain evidence="2 3">NBRC 14960</strain>
    </source>
</reference>
<proteinExistence type="predicted"/>
<feature type="transmembrane region" description="Helical" evidence="1">
    <location>
        <begin position="93"/>
        <end position="113"/>
    </location>
</feature>
<evidence type="ECO:0000256" key="1">
    <source>
        <dbReference type="SAM" id="Phobius"/>
    </source>
</evidence>
<protein>
    <submittedName>
        <fullName evidence="2">Uncharacterized protein</fullName>
    </submittedName>
</protein>
<keyword evidence="1" id="KW-0812">Transmembrane</keyword>
<feature type="transmembrane region" description="Helical" evidence="1">
    <location>
        <begin position="54"/>
        <end position="73"/>
    </location>
</feature>
<keyword evidence="3" id="KW-1185">Reference proteome</keyword>
<comment type="caution">
    <text evidence="2">The sequence shown here is derived from an EMBL/GenBank/DDBJ whole genome shotgun (WGS) entry which is preliminary data.</text>
</comment>
<accession>A0A4Y4AVE6</accession>
<sequence length="114" mass="13421">MNLQKLTKLKTEYKSIAIKSILLCVILILLFIIEFFVFWGFYGEGATASRISEIWYVEIILDYLPIFIIGGYLMSQIFSNFNEQKYTESKTNIITLVILIVVFFMRNEIQQLIF</sequence>
<organism evidence="2 3">
    <name type="scientific">Flavobacterium flevense</name>
    <dbReference type="NCBI Taxonomy" id="983"/>
    <lineage>
        <taxon>Bacteria</taxon>
        <taxon>Pseudomonadati</taxon>
        <taxon>Bacteroidota</taxon>
        <taxon>Flavobacteriia</taxon>
        <taxon>Flavobacteriales</taxon>
        <taxon>Flavobacteriaceae</taxon>
        <taxon>Flavobacterium</taxon>
    </lineage>
</organism>
<evidence type="ECO:0000313" key="3">
    <source>
        <dbReference type="Proteomes" id="UP000316775"/>
    </source>
</evidence>
<gene>
    <name evidence="2" type="ORF">FFL01_17150</name>
</gene>
<evidence type="ECO:0000313" key="2">
    <source>
        <dbReference type="EMBL" id="GEC72176.1"/>
    </source>
</evidence>
<dbReference type="EMBL" id="BJNP01000016">
    <property type="protein sequence ID" value="GEC72176.1"/>
    <property type="molecule type" value="Genomic_DNA"/>
</dbReference>
<feature type="transmembrane region" description="Helical" evidence="1">
    <location>
        <begin position="21"/>
        <end position="42"/>
    </location>
</feature>
<keyword evidence="1" id="KW-1133">Transmembrane helix</keyword>